<dbReference type="GO" id="GO:0048038">
    <property type="term" value="F:quinone binding"/>
    <property type="evidence" value="ECO:0007669"/>
    <property type="project" value="UniProtKB-KW"/>
</dbReference>
<keyword evidence="7 11" id="KW-0472">Membrane</keyword>
<feature type="compositionally biased region" description="Pro residues" evidence="10">
    <location>
        <begin position="52"/>
        <end position="61"/>
    </location>
</feature>
<dbReference type="EMBL" id="GBRH01214798">
    <property type="protein sequence ID" value="JAD83097.1"/>
    <property type="molecule type" value="Transcribed_RNA"/>
</dbReference>
<keyword evidence="8" id="KW-1015">Disulfide bond</keyword>
<dbReference type="AlphaFoldDB" id="A0A0A9DH73"/>
<evidence type="ECO:0000256" key="11">
    <source>
        <dbReference type="SAM" id="Phobius"/>
    </source>
</evidence>
<dbReference type="PANTHER" id="PTHR34573">
    <property type="entry name" value="VKC DOMAIN-CONTAINING PROTEIN"/>
    <property type="match status" value="1"/>
</dbReference>
<evidence type="ECO:0000256" key="4">
    <source>
        <dbReference type="ARBA" id="ARBA00022719"/>
    </source>
</evidence>
<dbReference type="Pfam" id="PF07884">
    <property type="entry name" value="VKOR"/>
    <property type="match status" value="1"/>
</dbReference>
<feature type="transmembrane region" description="Helical" evidence="11">
    <location>
        <begin position="122"/>
        <end position="142"/>
    </location>
</feature>
<evidence type="ECO:0000256" key="5">
    <source>
        <dbReference type="ARBA" id="ARBA00022989"/>
    </source>
</evidence>
<feature type="domain" description="Vitamin K epoxide reductase" evidence="12">
    <location>
        <begin position="72"/>
        <end position="212"/>
    </location>
</feature>
<evidence type="ECO:0000313" key="13">
    <source>
        <dbReference type="EMBL" id="JAD83097.1"/>
    </source>
</evidence>
<dbReference type="GO" id="GO:0016020">
    <property type="term" value="C:membrane"/>
    <property type="evidence" value="ECO:0007669"/>
    <property type="project" value="UniProtKB-SubCell"/>
</dbReference>
<dbReference type="GO" id="GO:0016491">
    <property type="term" value="F:oxidoreductase activity"/>
    <property type="evidence" value="ECO:0007669"/>
    <property type="project" value="UniProtKB-KW"/>
</dbReference>
<evidence type="ECO:0000256" key="9">
    <source>
        <dbReference type="ARBA" id="ARBA00023284"/>
    </source>
</evidence>
<dbReference type="SMART" id="SM00756">
    <property type="entry name" value="VKc"/>
    <property type="match status" value="1"/>
</dbReference>
<dbReference type="InterPro" id="IPR012932">
    <property type="entry name" value="VKOR"/>
</dbReference>
<reference evidence="13" key="2">
    <citation type="journal article" date="2015" name="Data Brief">
        <title>Shoot transcriptome of the giant reed, Arundo donax.</title>
        <authorList>
            <person name="Barrero R.A."/>
            <person name="Guerrero F.D."/>
            <person name="Moolhuijzen P."/>
            <person name="Goolsby J.A."/>
            <person name="Tidwell J."/>
            <person name="Bellgard S.E."/>
            <person name="Bellgard M.I."/>
        </authorList>
    </citation>
    <scope>NUCLEOTIDE SEQUENCE</scope>
    <source>
        <tissue evidence="13">Shoot tissue taken approximately 20 cm above the soil surface</tissue>
    </source>
</reference>
<sequence length="248" mass="25785">MATISAALAISFPRSPTRFSAAAAASNSSSRIKRAARFRCCAEPSSSEQEAPAPPTPPPGEPAATSRSSLLGISTSAWSAGVAGLGFLETGYLTYLKLTGSEAFCPVGGGGCGDVLESDYSAVFGIPLPLVGLVAYGLVTALSLQEDGKSSLPGLDDLDIRLTLLLITMSMATASAYFLYILSTKFVGVSCSYCLLSAFLSFTLLFIRVKDFGFERIQKFAGLQLSVAVIIALALTNSYSSATTQLKG</sequence>
<reference evidence="13" key="1">
    <citation type="submission" date="2014-09" db="EMBL/GenBank/DDBJ databases">
        <authorList>
            <person name="Magalhaes I.L.F."/>
            <person name="Oliveira U."/>
            <person name="Santos F.R."/>
            <person name="Vidigal T.H.D.A."/>
            <person name="Brescovit A.D."/>
            <person name="Santos A.J."/>
        </authorList>
    </citation>
    <scope>NUCLEOTIDE SEQUENCE</scope>
    <source>
        <tissue evidence="13">Shoot tissue taken approximately 20 cm above the soil surface</tissue>
    </source>
</reference>
<evidence type="ECO:0000256" key="10">
    <source>
        <dbReference type="SAM" id="MobiDB-lite"/>
    </source>
</evidence>
<comment type="subcellular location">
    <subcellularLocation>
        <location evidence="1">Membrane</location>
        <topology evidence="1">Multi-pass membrane protein</topology>
    </subcellularLocation>
</comment>
<keyword evidence="4" id="KW-0874">Quinone</keyword>
<dbReference type="InterPro" id="IPR044698">
    <property type="entry name" value="VKOR/LTO1"/>
</dbReference>
<protein>
    <recommendedName>
        <fullName evidence="12">Vitamin K epoxide reductase domain-containing protein</fullName>
    </recommendedName>
</protein>
<keyword evidence="6" id="KW-0560">Oxidoreductase</keyword>
<accession>A0A0A9DH73</accession>
<dbReference type="CDD" id="cd12916">
    <property type="entry name" value="VKOR_1"/>
    <property type="match status" value="1"/>
</dbReference>
<evidence type="ECO:0000256" key="3">
    <source>
        <dbReference type="ARBA" id="ARBA00022692"/>
    </source>
</evidence>
<evidence type="ECO:0000256" key="6">
    <source>
        <dbReference type="ARBA" id="ARBA00023002"/>
    </source>
</evidence>
<dbReference type="PANTHER" id="PTHR34573:SF1">
    <property type="entry name" value="VITAMIN K EPOXIDE REDUCTASE DOMAIN-CONTAINING PROTEIN"/>
    <property type="match status" value="1"/>
</dbReference>
<feature type="transmembrane region" description="Helical" evidence="11">
    <location>
        <begin position="220"/>
        <end position="239"/>
    </location>
</feature>
<feature type="transmembrane region" description="Helical" evidence="11">
    <location>
        <begin position="186"/>
        <end position="208"/>
    </location>
</feature>
<organism evidence="13">
    <name type="scientific">Arundo donax</name>
    <name type="common">Giant reed</name>
    <name type="synonym">Donax arundinaceus</name>
    <dbReference type="NCBI Taxonomy" id="35708"/>
    <lineage>
        <taxon>Eukaryota</taxon>
        <taxon>Viridiplantae</taxon>
        <taxon>Streptophyta</taxon>
        <taxon>Embryophyta</taxon>
        <taxon>Tracheophyta</taxon>
        <taxon>Spermatophyta</taxon>
        <taxon>Magnoliopsida</taxon>
        <taxon>Liliopsida</taxon>
        <taxon>Poales</taxon>
        <taxon>Poaceae</taxon>
        <taxon>PACMAD clade</taxon>
        <taxon>Arundinoideae</taxon>
        <taxon>Arundineae</taxon>
        <taxon>Arundo</taxon>
    </lineage>
</organism>
<keyword evidence="5 11" id="KW-1133">Transmembrane helix</keyword>
<keyword evidence="9" id="KW-0676">Redox-active center</keyword>
<proteinExistence type="inferred from homology"/>
<name>A0A0A9DH73_ARUDO</name>
<evidence type="ECO:0000259" key="12">
    <source>
        <dbReference type="SMART" id="SM00756"/>
    </source>
</evidence>
<feature type="compositionally biased region" description="Low complexity" evidence="10">
    <location>
        <begin position="42"/>
        <end position="51"/>
    </location>
</feature>
<feature type="transmembrane region" description="Helical" evidence="11">
    <location>
        <begin position="162"/>
        <end position="180"/>
    </location>
</feature>
<dbReference type="Gene3D" id="1.20.1440.130">
    <property type="entry name" value="VKOR domain"/>
    <property type="match status" value="1"/>
</dbReference>
<evidence type="ECO:0000256" key="1">
    <source>
        <dbReference type="ARBA" id="ARBA00004141"/>
    </source>
</evidence>
<comment type="similarity">
    <text evidence="2">Belongs to the VKOR family.</text>
</comment>
<dbReference type="InterPro" id="IPR038354">
    <property type="entry name" value="VKOR_sf"/>
</dbReference>
<evidence type="ECO:0000256" key="8">
    <source>
        <dbReference type="ARBA" id="ARBA00023157"/>
    </source>
</evidence>
<keyword evidence="3 11" id="KW-0812">Transmembrane</keyword>
<feature type="region of interest" description="Disordered" evidence="10">
    <location>
        <begin position="40"/>
        <end position="67"/>
    </location>
</feature>
<evidence type="ECO:0000256" key="7">
    <source>
        <dbReference type="ARBA" id="ARBA00023136"/>
    </source>
</evidence>
<evidence type="ECO:0000256" key="2">
    <source>
        <dbReference type="ARBA" id="ARBA00006214"/>
    </source>
</evidence>